<comment type="caution">
    <text evidence="1">The sequence shown here is derived from an EMBL/GenBank/DDBJ whole genome shotgun (WGS) entry which is preliminary data.</text>
</comment>
<proteinExistence type="predicted"/>
<protein>
    <submittedName>
        <fullName evidence="1">Uncharacterized protein</fullName>
    </submittedName>
</protein>
<gene>
    <name evidence="1" type="ORF">LIER_27762</name>
</gene>
<accession>A0AAV3RJ69</accession>
<dbReference type="EMBL" id="BAABME010009042">
    <property type="protein sequence ID" value="GAA0174357.1"/>
    <property type="molecule type" value="Genomic_DNA"/>
</dbReference>
<evidence type="ECO:0000313" key="1">
    <source>
        <dbReference type="EMBL" id="GAA0174357.1"/>
    </source>
</evidence>
<name>A0AAV3RJ69_LITER</name>
<keyword evidence="2" id="KW-1185">Reference proteome</keyword>
<dbReference type="AlphaFoldDB" id="A0AAV3RJ69"/>
<sequence>MIHFTTKFCIQFPTGITPENVEYRNIPLRKSSTRLRTTSNTDVHELLECPVCVNMMYLPYTRHVNLLSHSIFTNHPSITSSFL</sequence>
<reference evidence="1 2" key="1">
    <citation type="submission" date="2024-01" db="EMBL/GenBank/DDBJ databases">
        <title>The complete chloroplast genome sequence of Lithospermum erythrorhizon: insights into the phylogenetic relationship among Boraginaceae species and the maternal lineages of purple gromwells.</title>
        <authorList>
            <person name="Okada T."/>
            <person name="Watanabe K."/>
        </authorList>
    </citation>
    <scope>NUCLEOTIDE SEQUENCE [LARGE SCALE GENOMIC DNA]</scope>
</reference>
<organism evidence="1 2">
    <name type="scientific">Lithospermum erythrorhizon</name>
    <name type="common">Purple gromwell</name>
    <name type="synonym">Lithospermum officinale var. erythrorhizon</name>
    <dbReference type="NCBI Taxonomy" id="34254"/>
    <lineage>
        <taxon>Eukaryota</taxon>
        <taxon>Viridiplantae</taxon>
        <taxon>Streptophyta</taxon>
        <taxon>Embryophyta</taxon>
        <taxon>Tracheophyta</taxon>
        <taxon>Spermatophyta</taxon>
        <taxon>Magnoliopsida</taxon>
        <taxon>eudicotyledons</taxon>
        <taxon>Gunneridae</taxon>
        <taxon>Pentapetalae</taxon>
        <taxon>asterids</taxon>
        <taxon>lamiids</taxon>
        <taxon>Boraginales</taxon>
        <taxon>Boraginaceae</taxon>
        <taxon>Boraginoideae</taxon>
        <taxon>Lithospermeae</taxon>
        <taxon>Lithospermum</taxon>
    </lineage>
</organism>
<evidence type="ECO:0000313" key="2">
    <source>
        <dbReference type="Proteomes" id="UP001454036"/>
    </source>
</evidence>
<dbReference type="Proteomes" id="UP001454036">
    <property type="component" value="Unassembled WGS sequence"/>
</dbReference>